<dbReference type="RefSeq" id="WP_136535090.1">
    <property type="nucleotide sequence ID" value="NZ_STGY01000054.1"/>
</dbReference>
<keyword evidence="2" id="KW-1185">Reference proteome</keyword>
<organism evidence="1 2">
    <name type="scientific">Glycomyces buryatensis</name>
    <dbReference type="NCBI Taxonomy" id="2570927"/>
    <lineage>
        <taxon>Bacteria</taxon>
        <taxon>Bacillati</taxon>
        <taxon>Actinomycetota</taxon>
        <taxon>Actinomycetes</taxon>
        <taxon>Glycomycetales</taxon>
        <taxon>Glycomycetaceae</taxon>
        <taxon>Glycomyces</taxon>
    </lineage>
</organism>
<reference evidence="2" key="1">
    <citation type="submission" date="2019-04" db="EMBL/GenBank/DDBJ databases">
        <title>Nocardioides xinjiangensis sp. nov.</title>
        <authorList>
            <person name="Liu S."/>
        </authorList>
    </citation>
    <scope>NUCLEOTIDE SEQUENCE [LARGE SCALE GENOMIC DNA]</scope>
    <source>
        <strain evidence="2">18</strain>
    </source>
</reference>
<dbReference type="EMBL" id="STGY01000054">
    <property type="protein sequence ID" value="THV40894.1"/>
    <property type="molecule type" value="Genomic_DNA"/>
</dbReference>
<dbReference type="Proteomes" id="UP000308760">
    <property type="component" value="Unassembled WGS sequence"/>
</dbReference>
<comment type="caution">
    <text evidence="1">The sequence shown here is derived from an EMBL/GenBank/DDBJ whole genome shotgun (WGS) entry which is preliminary data.</text>
</comment>
<name>A0A4S8QJI1_9ACTN</name>
<proteinExistence type="predicted"/>
<evidence type="ECO:0000313" key="2">
    <source>
        <dbReference type="Proteomes" id="UP000308760"/>
    </source>
</evidence>
<sequence length="112" mass="12821">MKDLDISKEGGWGWLHLHKSASHVGREWTNTGEVRSDRGLKQRDREFIRTAPCPPQLAAILLDYQKEPDFKPGPDGQLFTRSDENLLAECTIRRVFHDARSETFSSNDLKTP</sequence>
<accession>A0A4S8QJI1</accession>
<evidence type="ECO:0000313" key="1">
    <source>
        <dbReference type="EMBL" id="THV40894.1"/>
    </source>
</evidence>
<gene>
    <name evidence="1" type="ORF">FAB82_13655</name>
</gene>
<reference evidence="1 2" key="2">
    <citation type="submission" date="2019-05" db="EMBL/GenBank/DDBJ databases">
        <title>Glycomyces buryatensis sp. nov.</title>
        <authorList>
            <person name="Nikitina E."/>
        </authorList>
    </citation>
    <scope>NUCLEOTIDE SEQUENCE [LARGE SCALE GENOMIC DNA]</scope>
    <source>
        <strain evidence="1 2">18</strain>
    </source>
</reference>
<protein>
    <submittedName>
        <fullName evidence="1">Uncharacterized protein</fullName>
    </submittedName>
</protein>
<dbReference type="OrthoDB" id="3773913at2"/>
<dbReference type="AlphaFoldDB" id="A0A4S8QJI1"/>